<sequence>MADRKDRMALLSRYSKLHTVRYEQKPSLNLNVEQWAADALIESYGLPDCYDLLAYYFDTATSPSWKWFANYADKIIDGKASVEQDLKERTERRLRAKEWLNE</sequence>
<gene>
    <name evidence="1" type="ORF">UFOVP222_52</name>
</gene>
<evidence type="ECO:0000313" key="1">
    <source>
        <dbReference type="EMBL" id="CAB5219301.1"/>
    </source>
</evidence>
<protein>
    <submittedName>
        <fullName evidence="1">Uncharacterized protein</fullName>
    </submittedName>
</protein>
<organism evidence="1">
    <name type="scientific">uncultured Caudovirales phage</name>
    <dbReference type="NCBI Taxonomy" id="2100421"/>
    <lineage>
        <taxon>Viruses</taxon>
        <taxon>Duplodnaviria</taxon>
        <taxon>Heunggongvirae</taxon>
        <taxon>Uroviricota</taxon>
        <taxon>Caudoviricetes</taxon>
        <taxon>Peduoviridae</taxon>
        <taxon>Maltschvirus</taxon>
        <taxon>Maltschvirus maltsch</taxon>
    </lineage>
</organism>
<reference evidence="1" key="1">
    <citation type="submission" date="2020-05" db="EMBL/GenBank/DDBJ databases">
        <authorList>
            <person name="Chiriac C."/>
            <person name="Salcher M."/>
            <person name="Ghai R."/>
            <person name="Kavagutti S V."/>
        </authorList>
    </citation>
    <scope>NUCLEOTIDE SEQUENCE</scope>
</reference>
<name>A0A6J7WMJ4_9CAUD</name>
<proteinExistence type="predicted"/>
<dbReference type="EMBL" id="LR798269">
    <property type="protein sequence ID" value="CAB5219301.1"/>
    <property type="molecule type" value="Genomic_DNA"/>
</dbReference>
<accession>A0A6J7WMJ4</accession>